<evidence type="ECO:0000313" key="5">
    <source>
        <dbReference type="EMBL" id="ACO65047.1"/>
    </source>
</evidence>
<accession>C1E9J7</accession>
<evidence type="ECO:0000256" key="2">
    <source>
        <dbReference type="ARBA" id="ARBA00022670"/>
    </source>
</evidence>
<dbReference type="PROSITE" id="PS51858">
    <property type="entry name" value="PPPDE"/>
    <property type="match status" value="1"/>
</dbReference>
<keyword evidence="3" id="KW-0378">Hydrolase</keyword>
<evidence type="ECO:0000313" key="6">
    <source>
        <dbReference type="Proteomes" id="UP000002009"/>
    </source>
</evidence>
<dbReference type="Pfam" id="PF05903">
    <property type="entry name" value="Peptidase_C97"/>
    <property type="match status" value="1"/>
</dbReference>
<sequence>VCVNVYDLSEVNEYTRPLGFGIFHSGLVVHGREFSFGGHDYASSGIFETAPKAAPAPAIFREMVYVGTTEMNPGEVSNLVGDMDDDFHGNTYHLLERNCNHFVEALCFELTGKMPPGWINRLARTAVVANSCAPCILPVSIRAVA</sequence>
<dbReference type="RefSeq" id="XP_002503789.1">
    <property type="nucleotide sequence ID" value="XM_002503743.1"/>
</dbReference>
<keyword evidence="2" id="KW-0645">Protease</keyword>
<evidence type="ECO:0000259" key="4">
    <source>
        <dbReference type="PROSITE" id="PS51858"/>
    </source>
</evidence>
<proteinExistence type="inferred from homology"/>
<gene>
    <name evidence="5" type="ORF">MICPUN_72125</name>
</gene>
<organism evidence="5 6">
    <name type="scientific">Micromonas commoda (strain RCC299 / NOUM17 / CCMP2709)</name>
    <name type="common">Picoplanktonic green alga</name>
    <dbReference type="NCBI Taxonomy" id="296587"/>
    <lineage>
        <taxon>Eukaryota</taxon>
        <taxon>Viridiplantae</taxon>
        <taxon>Chlorophyta</taxon>
        <taxon>Mamiellophyceae</taxon>
        <taxon>Mamiellales</taxon>
        <taxon>Mamiellaceae</taxon>
        <taxon>Micromonas</taxon>
    </lineage>
</organism>
<dbReference type="EMBL" id="CP001328">
    <property type="protein sequence ID" value="ACO65047.1"/>
    <property type="molecule type" value="Genomic_DNA"/>
</dbReference>
<feature type="non-terminal residue" evidence="5">
    <location>
        <position position="1"/>
    </location>
</feature>
<protein>
    <recommendedName>
        <fullName evidence="4">PPPDE domain-containing protein</fullName>
    </recommendedName>
</protein>
<name>C1E9J7_MICCC</name>
<evidence type="ECO:0000256" key="3">
    <source>
        <dbReference type="ARBA" id="ARBA00022801"/>
    </source>
</evidence>
<dbReference type="GO" id="GO:0101005">
    <property type="term" value="F:deubiquitinase activity"/>
    <property type="evidence" value="ECO:0007669"/>
    <property type="project" value="TreeGrafter"/>
</dbReference>
<dbReference type="InterPro" id="IPR042266">
    <property type="entry name" value="PPPDE_sf"/>
</dbReference>
<dbReference type="GO" id="GO:0006508">
    <property type="term" value="P:proteolysis"/>
    <property type="evidence" value="ECO:0007669"/>
    <property type="project" value="UniProtKB-KW"/>
</dbReference>
<dbReference type="STRING" id="296587.C1E9J7"/>
<dbReference type="InterPro" id="IPR008580">
    <property type="entry name" value="PPPDE_dom"/>
</dbReference>
<dbReference type="eggNOG" id="KOG0324">
    <property type="taxonomic scope" value="Eukaryota"/>
</dbReference>
<dbReference type="Proteomes" id="UP000002009">
    <property type="component" value="Chromosome 7"/>
</dbReference>
<dbReference type="KEGG" id="mis:MICPUN_72125"/>
<dbReference type="AlphaFoldDB" id="C1E9J7"/>
<feature type="non-terminal residue" evidence="5">
    <location>
        <position position="145"/>
    </location>
</feature>
<dbReference type="OMA" id="QRIWAQI"/>
<keyword evidence="6" id="KW-1185">Reference proteome</keyword>
<reference evidence="5 6" key="1">
    <citation type="journal article" date="2009" name="Science">
        <title>Green evolution and dynamic adaptations revealed by genomes of the marine picoeukaryotes Micromonas.</title>
        <authorList>
            <person name="Worden A.Z."/>
            <person name="Lee J.H."/>
            <person name="Mock T."/>
            <person name="Rouze P."/>
            <person name="Simmons M.P."/>
            <person name="Aerts A.L."/>
            <person name="Allen A.E."/>
            <person name="Cuvelier M.L."/>
            <person name="Derelle E."/>
            <person name="Everett M.V."/>
            <person name="Foulon E."/>
            <person name="Grimwood J."/>
            <person name="Gundlach H."/>
            <person name="Henrissat B."/>
            <person name="Napoli C."/>
            <person name="McDonald S.M."/>
            <person name="Parker M.S."/>
            <person name="Rombauts S."/>
            <person name="Salamov A."/>
            <person name="Von Dassow P."/>
            <person name="Badger J.H."/>
            <person name="Coutinho P.M."/>
            <person name="Demir E."/>
            <person name="Dubchak I."/>
            <person name="Gentemann C."/>
            <person name="Eikrem W."/>
            <person name="Gready J.E."/>
            <person name="John U."/>
            <person name="Lanier W."/>
            <person name="Lindquist E.A."/>
            <person name="Lucas S."/>
            <person name="Mayer K.F."/>
            <person name="Moreau H."/>
            <person name="Not F."/>
            <person name="Otillar R."/>
            <person name="Panaud O."/>
            <person name="Pangilinan J."/>
            <person name="Paulsen I."/>
            <person name="Piegu B."/>
            <person name="Poliakov A."/>
            <person name="Robbens S."/>
            <person name="Schmutz J."/>
            <person name="Toulza E."/>
            <person name="Wyss T."/>
            <person name="Zelensky A."/>
            <person name="Zhou K."/>
            <person name="Armbrust E.V."/>
            <person name="Bhattacharya D."/>
            <person name="Goodenough U.W."/>
            <person name="Van de Peer Y."/>
            <person name="Grigoriev I.V."/>
        </authorList>
    </citation>
    <scope>NUCLEOTIDE SEQUENCE [LARGE SCALE GENOMIC DNA]</scope>
    <source>
        <strain evidence="6">RCC299 / NOUM17</strain>
    </source>
</reference>
<evidence type="ECO:0000256" key="1">
    <source>
        <dbReference type="ARBA" id="ARBA00008140"/>
    </source>
</evidence>
<dbReference type="FunCoup" id="C1E9J7">
    <property type="interactions" value="1958"/>
</dbReference>
<comment type="similarity">
    <text evidence="1">Belongs to the DeSI family.</text>
</comment>
<dbReference type="OrthoDB" id="21221at2759"/>
<dbReference type="InParanoid" id="C1E9J7"/>
<dbReference type="GO" id="GO:0016579">
    <property type="term" value="P:protein deubiquitination"/>
    <property type="evidence" value="ECO:0007669"/>
    <property type="project" value="TreeGrafter"/>
</dbReference>
<dbReference type="PANTHER" id="PTHR12378">
    <property type="entry name" value="DESUMOYLATING ISOPEPTIDASE"/>
    <property type="match status" value="1"/>
</dbReference>
<feature type="domain" description="PPPDE" evidence="4">
    <location>
        <begin position="1"/>
        <end position="141"/>
    </location>
</feature>
<dbReference type="PANTHER" id="PTHR12378:SF80">
    <property type="entry name" value="IP06716P-RELATED"/>
    <property type="match status" value="1"/>
</dbReference>
<dbReference type="GeneID" id="8244724"/>
<dbReference type="SMART" id="SM01179">
    <property type="entry name" value="DUF862"/>
    <property type="match status" value="1"/>
</dbReference>
<dbReference type="Gene3D" id="3.90.1720.30">
    <property type="entry name" value="PPPDE domains"/>
    <property type="match status" value="1"/>
</dbReference>